<feature type="transmembrane region" description="Helical" evidence="5">
    <location>
        <begin position="63"/>
        <end position="82"/>
    </location>
</feature>
<proteinExistence type="predicted"/>
<feature type="domain" description="O-antigen ligase-related" evidence="6">
    <location>
        <begin position="263"/>
        <end position="402"/>
    </location>
</feature>
<evidence type="ECO:0000256" key="1">
    <source>
        <dbReference type="ARBA" id="ARBA00004141"/>
    </source>
</evidence>
<evidence type="ECO:0000259" key="6">
    <source>
        <dbReference type="Pfam" id="PF04932"/>
    </source>
</evidence>
<gene>
    <name evidence="7" type="ORF">RM706_02050</name>
</gene>
<dbReference type="GO" id="GO:0016874">
    <property type="term" value="F:ligase activity"/>
    <property type="evidence" value="ECO:0007669"/>
    <property type="project" value="UniProtKB-KW"/>
</dbReference>
<evidence type="ECO:0000256" key="5">
    <source>
        <dbReference type="SAM" id="Phobius"/>
    </source>
</evidence>
<feature type="transmembrane region" description="Helical" evidence="5">
    <location>
        <begin position="12"/>
        <end position="33"/>
    </location>
</feature>
<keyword evidence="3 5" id="KW-1133">Transmembrane helix</keyword>
<sequence length="499" mass="55131">MNPFHKTYGTDYLREPLPIAILLSLAVACAHLTATKGLVVGMAFIILPIAILYLGVLFAKPKLGILTIFVLNFTILGLGRYVPMTWGLLIDGLLFLMYLALFFKAFKIKIPWSRAKSQLSLLVTIWFGYALFQAVNPEAASFAAWFYAMRGLALYQWMIVPLLFIIFNKPKDLKLFLIIWGIMSFFGTLKGCQQLFFGVDSFEQKWLDNGGALTHVLFGKLRIFSFYSDAGQFGASQGHAGVVFGVLALYTKSKKFRIFCIMVCLAGLYGMLISGTRGAIAVPAAGGIMFLILRKNIPILVAGAIMGIGVYVFFAHTTIMNNNAQVRRMRTAFDPNDASLQVRLANQRKLSTYLASRPFGGGIGSTGNWGQRFTPNTFLANTATDSWFVAIWADTGIVGLYLHLFILFFVLITGAYNVMFKIKDPWLKGQIAALVCGMFGIMGASYGNGVFGQFPTCILMYTGMVFMFIAPKMDEKIMASKAKRSIETTLKKLGNLSPA</sequence>
<dbReference type="RefSeq" id="WP_311349357.1">
    <property type="nucleotide sequence ID" value="NZ_JAVRHR010000001.1"/>
</dbReference>
<feature type="transmembrane region" description="Helical" evidence="5">
    <location>
        <begin position="147"/>
        <end position="168"/>
    </location>
</feature>
<dbReference type="PANTHER" id="PTHR37422:SF13">
    <property type="entry name" value="LIPOPOLYSACCHARIDE BIOSYNTHESIS PROTEIN PA4999-RELATED"/>
    <property type="match status" value="1"/>
</dbReference>
<name>A0ABU3A7B8_9FLAO</name>
<dbReference type="PROSITE" id="PS51257">
    <property type="entry name" value="PROKAR_LIPOPROTEIN"/>
    <property type="match status" value="1"/>
</dbReference>
<comment type="subcellular location">
    <subcellularLocation>
        <location evidence="1">Membrane</location>
        <topology evidence="1">Multi-pass membrane protein</topology>
    </subcellularLocation>
</comment>
<reference evidence="7 8" key="1">
    <citation type="submission" date="2023-09" db="EMBL/GenBank/DDBJ databases">
        <authorList>
            <person name="Rey-Velasco X."/>
        </authorList>
    </citation>
    <scope>NUCLEOTIDE SEQUENCE [LARGE SCALE GENOMIC DNA]</scope>
    <source>
        <strain evidence="7 8">F388</strain>
    </source>
</reference>
<evidence type="ECO:0000313" key="7">
    <source>
        <dbReference type="EMBL" id="MDT0605790.1"/>
    </source>
</evidence>
<evidence type="ECO:0000313" key="8">
    <source>
        <dbReference type="Proteomes" id="UP001255246"/>
    </source>
</evidence>
<evidence type="ECO:0000256" key="2">
    <source>
        <dbReference type="ARBA" id="ARBA00022692"/>
    </source>
</evidence>
<feature type="transmembrane region" description="Helical" evidence="5">
    <location>
        <begin position="230"/>
        <end position="249"/>
    </location>
</feature>
<dbReference type="Pfam" id="PF04932">
    <property type="entry name" value="Wzy_C"/>
    <property type="match status" value="1"/>
</dbReference>
<evidence type="ECO:0000256" key="3">
    <source>
        <dbReference type="ARBA" id="ARBA00022989"/>
    </source>
</evidence>
<keyword evidence="4 5" id="KW-0472">Membrane</keyword>
<dbReference type="Proteomes" id="UP001255246">
    <property type="component" value="Unassembled WGS sequence"/>
</dbReference>
<feature type="transmembrane region" description="Helical" evidence="5">
    <location>
        <begin position="175"/>
        <end position="197"/>
    </location>
</feature>
<protein>
    <submittedName>
        <fullName evidence="7">O-antigen ligase family protein</fullName>
    </submittedName>
</protein>
<dbReference type="InterPro" id="IPR051533">
    <property type="entry name" value="WaaL-like"/>
</dbReference>
<feature type="transmembrane region" description="Helical" evidence="5">
    <location>
        <begin position="39"/>
        <end position="56"/>
    </location>
</feature>
<keyword evidence="7" id="KW-0436">Ligase</keyword>
<feature type="transmembrane region" description="Helical" evidence="5">
    <location>
        <begin position="118"/>
        <end position="135"/>
    </location>
</feature>
<feature type="transmembrane region" description="Helical" evidence="5">
    <location>
        <begin position="88"/>
        <end position="106"/>
    </location>
</feature>
<feature type="transmembrane region" description="Helical" evidence="5">
    <location>
        <begin position="453"/>
        <end position="471"/>
    </location>
</feature>
<feature type="transmembrane region" description="Helical" evidence="5">
    <location>
        <begin position="256"/>
        <end position="272"/>
    </location>
</feature>
<feature type="transmembrane region" description="Helical" evidence="5">
    <location>
        <begin position="400"/>
        <end position="419"/>
    </location>
</feature>
<evidence type="ECO:0000256" key="4">
    <source>
        <dbReference type="ARBA" id="ARBA00023136"/>
    </source>
</evidence>
<accession>A0ABU3A7B8</accession>
<keyword evidence="8" id="KW-1185">Reference proteome</keyword>
<organism evidence="7 8">
    <name type="scientific">Croceitalea rosinachiae</name>
    <dbReference type="NCBI Taxonomy" id="3075596"/>
    <lineage>
        <taxon>Bacteria</taxon>
        <taxon>Pseudomonadati</taxon>
        <taxon>Bacteroidota</taxon>
        <taxon>Flavobacteriia</taxon>
        <taxon>Flavobacteriales</taxon>
        <taxon>Flavobacteriaceae</taxon>
        <taxon>Croceitalea</taxon>
    </lineage>
</organism>
<keyword evidence="2 5" id="KW-0812">Transmembrane</keyword>
<dbReference type="EMBL" id="JAVRHR010000001">
    <property type="protein sequence ID" value="MDT0605790.1"/>
    <property type="molecule type" value="Genomic_DNA"/>
</dbReference>
<dbReference type="PANTHER" id="PTHR37422">
    <property type="entry name" value="TEICHURONIC ACID BIOSYNTHESIS PROTEIN TUAE"/>
    <property type="match status" value="1"/>
</dbReference>
<dbReference type="InterPro" id="IPR007016">
    <property type="entry name" value="O-antigen_ligase-rel_domated"/>
</dbReference>
<comment type="caution">
    <text evidence="7">The sequence shown here is derived from an EMBL/GenBank/DDBJ whole genome shotgun (WGS) entry which is preliminary data.</text>
</comment>
<feature type="transmembrane region" description="Helical" evidence="5">
    <location>
        <begin position="300"/>
        <end position="319"/>
    </location>
</feature>